<evidence type="ECO:0000313" key="1">
    <source>
        <dbReference type="EMBL" id="CAB4124096.1"/>
    </source>
</evidence>
<gene>
    <name evidence="1" type="ORF">UFOVP49_5</name>
</gene>
<protein>
    <submittedName>
        <fullName evidence="1">Uncharacterized protein</fullName>
    </submittedName>
</protein>
<sequence>MASIKIWNGTSWADSYSNVWNGSAWVPTNLKTWVPGVGTAWSGTITQGYSPSTPSVYTAVTNDGFDGVNGGVSPTSLSDTIAHWDNSINSKLITAWYDEFTDYAFGVDTNNGILSISGFSSDPLYTYLTSAQVGVGAAKSTATATYNFLGTTATWIWADDPFGFGPSGTVSGVLI</sequence>
<accession>A0A6J5KS71</accession>
<dbReference type="EMBL" id="LR796178">
    <property type="protein sequence ID" value="CAB4124096.1"/>
    <property type="molecule type" value="Genomic_DNA"/>
</dbReference>
<name>A0A6J5KS71_9CAUD</name>
<proteinExistence type="predicted"/>
<reference evidence="1" key="1">
    <citation type="submission" date="2020-04" db="EMBL/GenBank/DDBJ databases">
        <authorList>
            <person name="Chiriac C."/>
            <person name="Salcher M."/>
            <person name="Ghai R."/>
            <person name="Kavagutti S V."/>
        </authorList>
    </citation>
    <scope>NUCLEOTIDE SEQUENCE</scope>
</reference>
<organism evidence="1">
    <name type="scientific">uncultured Caudovirales phage</name>
    <dbReference type="NCBI Taxonomy" id="2100421"/>
    <lineage>
        <taxon>Viruses</taxon>
        <taxon>Duplodnaviria</taxon>
        <taxon>Heunggongvirae</taxon>
        <taxon>Uroviricota</taxon>
        <taxon>Caudoviricetes</taxon>
        <taxon>Peduoviridae</taxon>
        <taxon>Maltschvirus</taxon>
        <taxon>Maltschvirus maltsch</taxon>
    </lineage>
</organism>